<dbReference type="InterPro" id="IPR013332">
    <property type="entry name" value="KPR_N"/>
</dbReference>
<sequence length="312" mass="34840">MNILVYGAGTIGLTYAWLLSQQLQVTVLVREHKLSAFEHGFNLSIKDLRKNDRLYKAHHFQPALVTSIAQDYDLILLAVNSSQLDQALHQLAAVKGKAHLLILQNNWAIKSKIPSDLDRKQVTLAFPSSVGGGRRSNGQVRAIIFKAPTLLDDDAYQSELAPIFTASGIGINVMPDLASWMKVHCLQEAVMAGAVAEAGTFEALLKDKKAIRKMIGAWREGLELCQRYGIPKARYKPTKYLSLPLFLLVPAVKSMLSRPLIAEMVTNHMQSGYAEWADQYFEIKRSAEKAGIKMTHWNSYSGFIDQFLKKNP</sequence>
<proteinExistence type="predicted"/>
<dbReference type="InterPro" id="IPR036291">
    <property type="entry name" value="NAD(P)-bd_dom_sf"/>
</dbReference>
<keyword evidence="3" id="KW-1185">Reference proteome</keyword>
<comment type="caution">
    <text evidence="2">The sequence shown here is derived from an EMBL/GenBank/DDBJ whole genome shotgun (WGS) entry which is preliminary data.</text>
</comment>
<gene>
    <name evidence="2" type="ORF">DHL47_09205</name>
</gene>
<organism evidence="2 3">
    <name type="scientific">Streptococcus panodentis</name>
    <dbReference type="NCBI Taxonomy" id="1581472"/>
    <lineage>
        <taxon>Bacteria</taxon>
        <taxon>Bacillati</taxon>
        <taxon>Bacillota</taxon>
        <taxon>Bacilli</taxon>
        <taxon>Lactobacillales</taxon>
        <taxon>Streptococcaceae</taxon>
        <taxon>Streptococcus</taxon>
    </lineage>
</organism>
<feature type="domain" description="Ketopantoate reductase N-terminal" evidence="1">
    <location>
        <begin position="3"/>
        <end position="141"/>
    </location>
</feature>
<evidence type="ECO:0000313" key="3">
    <source>
        <dbReference type="Proteomes" id="UP001519349"/>
    </source>
</evidence>
<dbReference type="RefSeq" id="WP_209551619.1">
    <property type="nucleotide sequence ID" value="NZ_QFAY01000018.1"/>
</dbReference>
<accession>A0ABS5AY39</accession>
<evidence type="ECO:0000313" key="2">
    <source>
        <dbReference type="EMBL" id="MBP2621490.1"/>
    </source>
</evidence>
<dbReference type="Pfam" id="PF02558">
    <property type="entry name" value="ApbA"/>
    <property type="match status" value="1"/>
</dbReference>
<dbReference type="SUPFAM" id="SSF51735">
    <property type="entry name" value="NAD(P)-binding Rossmann-fold domains"/>
    <property type="match status" value="1"/>
</dbReference>
<protein>
    <submittedName>
        <fullName evidence="2">Ketopantoate reductase</fullName>
    </submittedName>
</protein>
<dbReference type="Gene3D" id="3.40.50.720">
    <property type="entry name" value="NAD(P)-binding Rossmann-like Domain"/>
    <property type="match status" value="1"/>
</dbReference>
<evidence type="ECO:0000259" key="1">
    <source>
        <dbReference type="Pfam" id="PF02558"/>
    </source>
</evidence>
<reference evidence="2 3" key="1">
    <citation type="submission" date="2018-05" db="EMBL/GenBank/DDBJ databases">
        <title>Draft genome sequence of Streptococcus panodentis CCUG 70867T.</title>
        <authorList>
            <person name="Salva-Serra F."/>
            <person name="Mendez V."/>
            <person name="Jaen-Luchoro D."/>
            <person name="Gonzales-Siles L."/>
            <person name="Karlsson R."/>
            <person name="Engstrom-Jakobsson H."/>
            <person name="Busquets A."/>
            <person name="Gomila M."/>
            <person name="Pineiro-Iglesias B."/>
            <person name="Bennasar-Figueras A."/>
            <person name="Seeger M."/>
            <person name="Moore E."/>
        </authorList>
    </citation>
    <scope>NUCLEOTIDE SEQUENCE [LARGE SCALE GENOMIC DNA]</scope>
    <source>
        <strain evidence="2 3">CCUG 70867</strain>
    </source>
</reference>
<dbReference type="EMBL" id="QFAY01000018">
    <property type="protein sequence ID" value="MBP2621490.1"/>
    <property type="molecule type" value="Genomic_DNA"/>
</dbReference>
<name>A0ABS5AY39_9STRE</name>
<dbReference type="Proteomes" id="UP001519349">
    <property type="component" value="Unassembled WGS sequence"/>
</dbReference>